<name>C4GID1_9NEIS</name>
<accession>C4GID1</accession>
<dbReference type="Proteomes" id="UP000003009">
    <property type="component" value="Unassembled WGS sequence"/>
</dbReference>
<evidence type="ECO:0000313" key="2">
    <source>
        <dbReference type="Proteomes" id="UP000003009"/>
    </source>
</evidence>
<proteinExistence type="predicted"/>
<dbReference type="HOGENOM" id="CLU_3153827_0_0_4"/>
<dbReference type="EMBL" id="ACJW02000003">
    <property type="protein sequence ID" value="EEP67553.1"/>
    <property type="molecule type" value="Genomic_DNA"/>
</dbReference>
<evidence type="ECO:0000313" key="1">
    <source>
        <dbReference type="EMBL" id="EEP67553.1"/>
    </source>
</evidence>
<comment type="caution">
    <text evidence="1">The sequence shown here is derived from an EMBL/GenBank/DDBJ whole genome shotgun (WGS) entry which is preliminary data.</text>
</comment>
<protein>
    <submittedName>
        <fullName evidence="1">Uncharacterized protein</fullName>
    </submittedName>
</protein>
<dbReference type="AlphaFoldDB" id="C4GID1"/>
<gene>
    <name evidence="1" type="ORF">GCWU000324_01801</name>
</gene>
<reference evidence="1" key="1">
    <citation type="submission" date="2009-04" db="EMBL/GenBank/DDBJ databases">
        <authorList>
            <person name="Weinstock G."/>
            <person name="Sodergren E."/>
            <person name="Clifton S."/>
            <person name="Fulton L."/>
            <person name="Fulton B."/>
            <person name="Courtney L."/>
            <person name="Fronick C."/>
            <person name="Harrison M."/>
            <person name="Strong C."/>
            <person name="Farmer C."/>
            <person name="Delahaunty K."/>
            <person name="Markovic C."/>
            <person name="Hall O."/>
            <person name="Minx P."/>
            <person name="Tomlinson C."/>
            <person name="Mitreva M."/>
            <person name="Nelson J."/>
            <person name="Hou S."/>
            <person name="Wollam A."/>
            <person name="Pepin K.H."/>
            <person name="Johnson M."/>
            <person name="Bhonagiri V."/>
            <person name="Nash W.E."/>
            <person name="Warren W."/>
            <person name="Chinwalla A."/>
            <person name="Mardis E.R."/>
            <person name="Wilson R.K."/>
        </authorList>
    </citation>
    <scope>NUCLEOTIDE SEQUENCE [LARGE SCALE GENOMIC DNA]</scope>
    <source>
        <strain evidence="1">ATCC 51147</strain>
    </source>
</reference>
<sequence length="48" mass="5402">MPIYPTLRQPENSKPRFRLPQPLSTSIVYKGTSCHFKPTSPKCPASIT</sequence>
<keyword evidence="2" id="KW-1185">Reference proteome</keyword>
<organism evidence="1 2">
    <name type="scientific">Kingella oralis ATCC 51147</name>
    <dbReference type="NCBI Taxonomy" id="629741"/>
    <lineage>
        <taxon>Bacteria</taxon>
        <taxon>Pseudomonadati</taxon>
        <taxon>Pseudomonadota</taxon>
        <taxon>Betaproteobacteria</taxon>
        <taxon>Neisseriales</taxon>
        <taxon>Neisseriaceae</taxon>
        <taxon>Kingella</taxon>
    </lineage>
</organism>